<dbReference type="AlphaFoldDB" id="A0A2T7P1V2"/>
<protein>
    <submittedName>
        <fullName evidence="1">Uncharacterized protein</fullName>
    </submittedName>
</protein>
<dbReference type="Proteomes" id="UP000245119">
    <property type="component" value="Linkage Group LG7"/>
</dbReference>
<evidence type="ECO:0000313" key="2">
    <source>
        <dbReference type="Proteomes" id="UP000245119"/>
    </source>
</evidence>
<dbReference type="OrthoDB" id="10618996at2759"/>
<organism evidence="1 2">
    <name type="scientific">Pomacea canaliculata</name>
    <name type="common">Golden apple snail</name>
    <dbReference type="NCBI Taxonomy" id="400727"/>
    <lineage>
        <taxon>Eukaryota</taxon>
        <taxon>Metazoa</taxon>
        <taxon>Spiralia</taxon>
        <taxon>Lophotrochozoa</taxon>
        <taxon>Mollusca</taxon>
        <taxon>Gastropoda</taxon>
        <taxon>Caenogastropoda</taxon>
        <taxon>Architaenioglossa</taxon>
        <taxon>Ampullarioidea</taxon>
        <taxon>Ampullariidae</taxon>
        <taxon>Pomacea</taxon>
    </lineage>
</organism>
<reference evidence="1 2" key="1">
    <citation type="submission" date="2018-04" db="EMBL/GenBank/DDBJ databases">
        <title>The genome of golden apple snail Pomacea canaliculata provides insight into stress tolerance and invasive adaptation.</title>
        <authorList>
            <person name="Liu C."/>
            <person name="Liu B."/>
            <person name="Ren Y."/>
            <person name="Zhang Y."/>
            <person name="Wang H."/>
            <person name="Li S."/>
            <person name="Jiang F."/>
            <person name="Yin L."/>
            <person name="Zhang G."/>
            <person name="Qian W."/>
            <person name="Fan W."/>
        </authorList>
    </citation>
    <scope>NUCLEOTIDE SEQUENCE [LARGE SCALE GENOMIC DNA]</scope>
    <source>
        <strain evidence="1">SZHN2017</strain>
        <tissue evidence="1">Muscle</tissue>
    </source>
</reference>
<accession>A0A2T7P1V2</accession>
<proteinExistence type="predicted"/>
<evidence type="ECO:0000313" key="1">
    <source>
        <dbReference type="EMBL" id="PVD27407.1"/>
    </source>
</evidence>
<keyword evidence="2" id="KW-1185">Reference proteome</keyword>
<gene>
    <name evidence="1" type="ORF">C0Q70_12565</name>
</gene>
<sequence length="151" mass="16437">MAALTALAVASRCSLRLYITFIAGSVVIASVVNENGLKWGAFQGHDHVLEVECSGETLASDKDLLSMVLYSARDNKVLATVNLKTRECATSDRFSSCVFDERDSHRTRLRALVLDIAEGETWPFGCNLTTFKTADGAIFVSWTAVAVKSSR</sequence>
<name>A0A2T7P1V2_POMCA</name>
<dbReference type="EMBL" id="PZQS01000007">
    <property type="protein sequence ID" value="PVD27407.1"/>
    <property type="molecule type" value="Genomic_DNA"/>
</dbReference>
<comment type="caution">
    <text evidence="1">The sequence shown here is derived from an EMBL/GenBank/DDBJ whole genome shotgun (WGS) entry which is preliminary data.</text>
</comment>